<accession>V2Y6V2</accession>
<evidence type="ECO:0000313" key="4">
    <source>
        <dbReference type="Proteomes" id="UP000018227"/>
    </source>
</evidence>
<organism evidence="3 4">
    <name type="scientific">Catonella morbi ATCC 51271</name>
    <dbReference type="NCBI Taxonomy" id="592026"/>
    <lineage>
        <taxon>Bacteria</taxon>
        <taxon>Bacillati</taxon>
        <taxon>Bacillota</taxon>
        <taxon>Clostridia</taxon>
        <taxon>Lachnospirales</taxon>
        <taxon>Lachnospiraceae</taxon>
        <taxon>Catonella</taxon>
    </lineage>
</organism>
<feature type="binding site" evidence="1">
    <location>
        <position position="91"/>
    </location>
    <ligand>
        <name>L-histidine</name>
        <dbReference type="ChEBI" id="CHEBI:57595"/>
    </ligand>
</feature>
<feature type="binding site" evidence="1">
    <location>
        <begin position="57"/>
        <end position="59"/>
    </location>
    <ligand>
        <name>L-histidine</name>
        <dbReference type="ChEBI" id="CHEBI:57595"/>
    </ligand>
</feature>
<dbReference type="STRING" id="592026.GCWU0000282_000994"/>
<protein>
    <recommendedName>
        <fullName evidence="2">Class II Histidinyl-tRNA synthetase (HisRS)-like catalytic core domain-containing protein</fullName>
    </recommendedName>
</protein>
<comment type="caution">
    <text evidence="3">The sequence shown here is derived from an EMBL/GenBank/DDBJ whole genome shotgun (WGS) entry which is preliminary data.</text>
</comment>
<dbReference type="GO" id="GO:0005737">
    <property type="term" value="C:cytoplasm"/>
    <property type="evidence" value="ECO:0007669"/>
    <property type="project" value="InterPro"/>
</dbReference>
<dbReference type="Gene3D" id="3.30.930.10">
    <property type="entry name" value="Bira Bifunctional Protein, Domain 2"/>
    <property type="match status" value="1"/>
</dbReference>
<evidence type="ECO:0000256" key="1">
    <source>
        <dbReference type="PIRSR" id="PIRSR001549-1"/>
    </source>
</evidence>
<dbReference type="eggNOG" id="COG3705">
    <property type="taxonomic scope" value="Bacteria"/>
</dbReference>
<gene>
    <name evidence="3" type="ORF">GCWU0000282_000994</name>
</gene>
<dbReference type="PIRSF" id="PIRSF001549">
    <property type="entry name" value="His-tRNA_synth"/>
    <property type="match status" value="1"/>
</dbReference>
<feature type="binding site" evidence="1">
    <location>
        <begin position="236"/>
        <end position="237"/>
    </location>
    <ligand>
        <name>L-histidine</name>
        <dbReference type="ChEBI" id="CHEBI:57595"/>
    </ligand>
</feature>
<dbReference type="EMBL" id="ACIL03000007">
    <property type="protein sequence ID" value="ESL03827.1"/>
    <property type="molecule type" value="Genomic_DNA"/>
</dbReference>
<dbReference type="InterPro" id="IPR004516">
    <property type="entry name" value="HisRS/HisZ"/>
</dbReference>
<feature type="domain" description="Class II Histidinyl-tRNA synthetase (HisRS)-like catalytic core" evidence="2">
    <location>
        <begin position="3"/>
        <end position="280"/>
    </location>
</feature>
<proteinExistence type="predicted"/>
<dbReference type="PANTHER" id="PTHR11476:SF7">
    <property type="entry name" value="HISTIDINE--TRNA LIGASE"/>
    <property type="match status" value="1"/>
</dbReference>
<evidence type="ECO:0000259" key="2">
    <source>
        <dbReference type="Pfam" id="PF13393"/>
    </source>
</evidence>
<dbReference type="SUPFAM" id="SSF55681">
    <property type="entry name" value="Class II aaRS and biotin synthetases"/>
    <property type="match status" value="1"/>
</dbReference>
<keyword evidence="4" id="KW-1185">Reference proteome</keyword>
<dbReference type="Proteomes" id="UP000018227">
    <property type="component" value="Unassembled WGS sequence"/>
</dbReference>
<dbReference type="PANTHER" id="PTHR11476">
    <property type="entry name" value="HISTIDYL-TRNA SYNTHETASE"/>
    <property type="match status" value="1"/>
</dbReference>
<dbReference type="InterPro" id="IPR045864">
    <property type="entry name" value="aa-tRNA-synth_II/BPL/LPL"/>
</dbReference>
<feature type="binding site" evidence="1">
    <location>
        <position position="80"/>
    </location>
    <ligand>
        <name>L-histidine</name>
        <dbReference type="ChEBI" id="CHEBI:57595"/>
    </ligand>
</feature>
<dbReference type="HOGENOM" id="CLU_025113_0_0_9"/>
<reference evidence="3 4" key="1">
    <citation type="submission" date="2013-06" db="EMBL/GenBank/DDBJ databases">
        <authorList>
            <person name="Weinstock G."/>
            <person name="Sodergren E."/>
            <person name="Clifton S."/>
            <person name="Fulton L."/>
            <person name="Fulton B."/>
            <person name="Courtney L."/>
            <person name="Fronick C."/>
            <person name="Harrison M."/>
            <person name="Strong C."/>
            <person name="Farmer C."/>
            <person name="Delahaunty K."/>
            <person name="Markovic C."/>
            <person name="Hall O."/>
            <person name="Minx P."/>
            <person name="Tomlinson C."/>
            <person name="Mitreva M."/>
            <person name="Nelson J."/>
            <person name="Hou S."/>
            <person name="Wollam A."/>
            <person name="Pepin K.H."/>
            <person name="Johnson M."/>
            <person name="Bhonagiri V."/>
            <person name="Nash W.E."/>
            <person name="Warren W."/>
            <person name="Chinwalla A."/>
            <person name="Mardis E.R."/>
            <person name="Wilson R.K."/>
        </authorList>
    </citation>
    <scope>NUCLEOTIDE SEQUENCE [LARGE SCALE GENOMIC DNA]</scope>
    <source>
        <strain evidence="3 4">ATCC 51271</strain>
    </source>
</reference>
<sequence length="350" mass="40096">MINKELKTLYEGYGYKRFKMSKFEPYELYIENKDFLNTNQIITFTDLDGELLALKPDVTLSIMKSGVGRGRIYYNENIYRPKDRHFKEIKQSGIEYIGKLTTYAEAEVIALAAKSLKLFGNDIRIRISDVSMLSEIFENLALPELTGNRIFQLFESKNTAGLDILVNEGKLDSKAAEKLKEILNLYLPLEEGVNVLESKGFIENATHIKELVKALKAFNVLENIYLDFSLINSMDYYNGIIFQGAVSGIPFTVLSGGRYDKLAEKMGKEVGAVGFALDLSLIENYKEERDKYDVDYLIIFDEAEDEITKAVNKVEELIEKGYRVQLAEKSEEEMAKRIRAKEVLELRRMI</sequence>
<dbReference type="GO" id="GO:0016740">
    <property type="term" value="F:transferase activity"/>
    <property type="evidence" value="ECO:0007669"/>
    <property type="project" value="UniProtKB-ARBA"/>
</dbReference>
<evidence type="ECO:0000313" key="3">
    <source>
        <dbReference type="EMBL" id="ESL03827.1"/>
    </source>
</evidence>
<name>V2Y6V2_9FIRM</name>
<dbReference type="Pfam" id="PF13393">
    <property type="entry name" value="tRNA-synt_His"/>
    <property type="match status" value="1"/>
</dbReference>
<dbReference type="InterPro" id="IPR041715">
    <property type="entry name" value="HisRS-like_core"/>
</dbReference>
<dbReference type="GO" id="GO:0140096">
    <property type="term" value="F:catalytic activity, acting on a protein"/>
    <property type="evidence" value="ECO:0007669"/>
    <property type="project" value="UniProtKB-ARBA"/>
</dbReference>
<dbReference type="AlphaFoldDB" id="V2Y6V2"/>
<feature type="binding site" evidence="1">
    <location>
        <position position="95"/>
    </location>
    <ligand>
        <name>L-histidine</name>
        <dbReference type="ChEBI" id="CHEBI:57595"/>
    </ligand>
</feature>